<dbReference type="CDD" id="cd00488">
    <property type="entry name" value="PCD_DCoH"/>
    <property type="match status" value="1"/>
</dbReference>
<protein>
    <recommendedName>
        <fullName evidence="3">4a-hydroxytetrahydrobiopterin dehydratase</fullName>
        <ecNumber evidence="3">4.2.1.96</ecNumber>
    </recommendedName>
    <alternativeName>
        <fullName evidence="5">4-alpha-hydroxy-tetrahydropterin dehydratase</fullName>
    </alternativeName>
</protein>
<gene>
    <name evidence="6" type="primary">omt2</name>
    <name evidence="6" type="ORF">CFO_g1659</name>
</gene>
<dbReference type="GO" id="GO:0008124">
    <property type="term" value="F:4-alpha-hydroxytetrahydrobiopterin dehydratase activity"/>
    <property type="evidence" value="ECO:0007669"/>
    <property type="project" value="UniProtKB-EC"/>
</dbReference>
<accession>A0A0F8B376</accession>
<keyword evidence="4 6" id="KW-0456">Lyase</keyword>
<evidence type="ECO:0000256" key="3">
    <source>
        <dbReference type="ARBA" id="ARBA00013252"/>
    </source>
</evidence>
<dbReference type="PANTHER" id="PTHR12599">
    <property type="entry name" value="PTERIN-4-ALPHA-CARBINOLAMINE DEHYDRATASE"/>
    <property type="match status" value="1"/>
</dbReference>
<comment type="similarity">
    <text evidence="2">Belongs to the pterin-4-alpha-carbinolamine dehydratase family.</text>
</comment>
<dbReference type="InterPro" id="IPR001533">
    <property type="entry name" value="Pterin_deHydtase"/>
</dbReference>
<reference evidence="6 7" key="1">
    <citation type="submission" date="2015-04" db="EMBL/GenBank/DDBJ databases">
        <title>Genome sequence of Ceratocystis platani, a major pathogen of plane trees.</title>
        <authorList>
            <person name="Belbahri L."/>
        </authorList>
    </citation>
    <scope>NUCLEOTIDE SEQUENCE [LARGE SCALE GENOMIC DNA]</scope>
    <source>
        <strain evidence="6 7">CFO</strain>
    </source>
</reference>
<keyword evidence="7" id="KW-1185">Reference proteome</keyword>
<comment type="caution">
    <text evidence="6">The sequence shown here is derived from an EMBL/GenBank/DDBJ whole genome shotgun (WGS) entry which is preliminary data.</text>
</comment>
<dbReference type="Pfam" id="PF01329">
    <property type="entry name" value="Pterin_4a"/>
    <property type="match status" value="1"/>
</dbReference>
<dbReference type="Gene3D" id="3.30.1360.20">
    <property type="entry name" value="Transcriptional coactivator/pterin dehydratase"/>
    <property type="match status" value="1"/>
</dbReference>
<dbReference type="GO" id="GO:0006729">
    <property type="term" value="P:tetrahydrobiopterin biosynthetic process"/>
    <property type="evidence" value="ECO:0007669"/>
    <property type="project" value="InterPro"/>
</dbReference>
<dbReference type="InterPro" id="IPR036428">
    <property type="entry name" value="PCD_sf"/>
</dbReference>
<dbReference type="SUPFAM" id="SSF55248">
    <property type="entry name" value="PCD-like"/>
    <property type="match status" value="1"/>
</dbReference>
<name>A0A0F8B376_CERFI</name>
<evidence type="ECO:0000256" key="1">
    <source>
        <dbReference type="ARBA" id="ARBA00001554"/>
    </source>
</evidence>
<evidence type="ECO:0000313" key="6">
    <source>
        <dbReference type="EMBL" id="KKF96011.1"/>
    </source>
</evidence>
<evidence type="ECO:0000313" key="7">
    <source>
        <dbReference type="Proteomes" id="UP000034841"/>
    </source>
</evidence>
<dbReference type="Proteomes" id="UP000034841">
    <property type="component" value="Unassembled WGS sequence"/>
</dbReference>
<proteinExistence type="inferred from homology"/>
<dbReference type="OrthoDB" id="277398at2759"/>
<comment type="catalytic activity">
    <reaction evidence="1">
        <text>(4aS,6R)-4a-hydroxy-L-erythro-5,6,7,8-tetrahydrobiopterin = (6R)-L-erythro-6,7-dihydrobiopterin + H2O</text>
        <dbReference type="Rhea" id="RHEA:11920"/>
        <dbReference type="ChEBI" id="CHEBI:15377"/>
        <dbReference type="ChEBI" id="CHEBI:15642"/>
        <dbReference type="ChEBI" id="CHEBI:43120"/>
        <dbReference type="EC" id="4.2.1.96"/>
    </reaction>
</comment>
<dbReference type="AlphaFoldDB" id="A0A0F8B376"/>
<evidence type="ECO:0000256" key="2">
    <source>
        <dbReference type="ARBA" id="ARBA00006472"/>
    </source>
</evidence>
<organism evidence="6 7">
    <name type="scientific">Ceratocystis fimbriata f. sp. platani</name>
    <dbReference type="NCBI Taxonomy" id="88771"/>
    <lineage>
        <taxon>Eukaryota</taxon>
        <taxon>Fungi</taxon>
        <taxon>Dikarya</taxon>
        <taxon>Ascomycota</taxon>
        <taxon>Pezizomycotina</taxon>
        <taxon>Sordariomycetes</taxon>
        <taxon>Hypocreomycetidae</taxon>
        <taxon>Microascales</taxon>
        <taxon>Ceratocystidaceae</taxon>
        <taxon>Ceratocystis</taxon>
    </lineage>
</organism>
<evidence type="ECO:0000256" key="5">
    <source>
        <dbReference type="ARBA" id="ARBA00030497"/>
    </source>
</evidence>
<sequence length="514" mass="56952">MIAQAPRTGAEKRQALADEIEAEQNPLRMAMNQLALKLEEPGASSRDVIGEILSIEDMLYMSVPAKITRFQLAGSILAGINSAFRASHRKRHARMCDIICRVLQLDSDGKISGAFLSACGSQASQIAHDIGERYTAKYPADVAAQWQACRQRHGLVYSPLKIRYVNPPRHTPAIDALIGSMKLSIQNGQLNDAISAFEDHIKRKGRRSNACLALALQSADTLSAEPLCKRSLRLLRKAAHAKYNIEEEMSRLIAKRFDHLEKITPEANFKNGQMYAHVSSLLASMRDFCRNPGFLAYNRMARACLATRDYIGAIRLCLDSIRKHGQDDLFSHAFVISNLVFALSALGEYNLLHVLLLLLDHSPLKADDTPIFAEGQDAEGLRAQVRHLLEDGGDAGRWRLSADRSGVERGFKFKTFGKAWDFMTAVSLQCKLRNHHPEWSNVYNTVFIRWTTHAPRGLTGKDIELAKTCDMLAADFGEMASAEVEDKGTCALSDLATQAAQKAGTECCVPKTKK</sequence>
<dbReference type="PANTHER" id="PTHR12599:SF0">
    <property type="entry name" value="PTERIN-4-ALPHA-CARBINOLAMINE DEHYDRATASE"/>
    <property type="match status" value="1"/>
</dbReference>
<dbReference type="EC" id="4.2.1.96" evidence="3"/>
<dbReference type="EMBL" id="LBBL01000067">
    <property type="protein sequence ID" value="KKF96011.1"/>
    <property type="molecule type" value="Genomic_DNA"/>
</dbReference>
<evidence type="ECO:0000256" key="4">
    <source>
        <dbReference type="ARBA" id="ARBA00023239"/>
    </source>
</evidence>